<dbReference type="AlphaFoldDB" id="A0A1I2A770"/>
<proteinExistence type="predicted"/>
<dbReference type="GO" id="GO:0003677">
    <property type="term" value="F:DNA binding"/>
    <property type="evidence" value="ECO:0007669"/>
    <property type="project" value="InterPro"/>
</dbReference>
<evidence type="ECO:0000313" key="3">
    <source>
        <dbReference type="Proteomes" id="UP000198716"/>
    </source>
</evidence>
<gene>
    <name evidence="2" type="ORF">SAMN04487819_112116</name>
</gene>
<evidence type="ECO:0000259" key="1">
    <source>
        <dbReference type="PROSITE" id="PS50943"/>
    </source>
</evidence>
<dbReference type="Pfam" id="PF13560">
    <property type="entry name" value="HTH_31"/>
    <property type="match status" value="1"/>
</dbReference>
<protein>
    <submittedName>
        <fullName evidence="2">Helix-turn-helix domain-containing protein</fullName>
    </submittedName>
</protein>
<dbReference type="EMBL" id="FOMZ01000012">
    <property type="protein sequence ID" value="SFE38773.1"/>
    <property type="molecule type" value="Genomic_DNA"/>
</dbReference>
<name>A0A1I2A770_9ACTN</name>
<evidence type="ECO:0000313" key="2">
    <source>
        <dbReference type="EMBL" id="SFE38773.1"/>
    </source>
</evidence>
<dbReference type="SMART" id="SM00530">
    <property type="entry name" value="HTH_XRE"/>
    <property type="match status" value="1"/>
</dbReference>
<dbReference type="InterPro" id="IPR010982">
    <property type="entry name" value="Lambda_DNA-bd_dom_sf"/>
</dbReference>
<dbReference type="Gene3D" id="1.10.260.40">
    <property type="entry name" value="lambda repressor-like DNA-binding domains"/>
    <property type="match status" value="1"/>
</dbReference>
<feature type="domain" description="HTH cro/C1-type" evidence="1">
    <location>
        <begin position="11"/>
        <end position="59"/>
    </location>
</feature>
<reference evidence="3" key="1">
    <citation type="submission" date="2016-10" db="EMBL/GenBank/DDBJ databases">
        <authorList>
            <person name="Varghese N."/>
            <person name="Submissions S."/>
        </authorList>
    </citation>
    <scope>NUCLEOTIDE SEQUENCE [LARGE SCALE GENOMIC DNA]</scope>
    <source>
        <strain evidence="3">DSM 45004</strain>
    </source>
</reference>
<dbReference type="PROSITE" id="PS50943">
    <property type="entry name" value="HTH_CROC1"/>
    <property type="match status" value="1"/>
</dbReference>
<organism evidence="2 3">
    <name type="scientific">Actinopolyspora alba</name>
    <dbReference type="NCBI Taxonomy" id="673379"/>
    <lineage>
        <taxon>Bacteria</taxon>
        <taxon>Bacillati</taxon>
        <taxon>Actinomycetota</taxon>
        <taxon>Actinomycetes</taxon>
        <taxon>Actinopolysporales</taxon>
        <taxon>Actinopolysporaceae</taxon>
        <taxon>Actinopolyspora</taxon>
        <taxon>Actinopolyspora alba group</taxon>
    </lineage>
</organism>
<accession>A0A1I2A770</accession>
<dbReference type="SUPFAM" id="SSF47413">
    <property type="entry name" value="lambda repressor-like DNA-binding domains"/>
    <property type="match status" value="1"/>
</dbReference>
<dbReference type="Proteomes" id="UP000198716">
    <property type="component" value="Unassembled WGS sequence"/>
</dbReference>
<keyword evidence="3" id="KW-1185">Reference proteome</keyword>
<dbReference type="CDD" id="cd00093">
    <property type="entry name" value="HTH_XRE"/>
    <property type="match status" value="1"/>
</dbReference>
<dbReference type="InterPro" id="IPR001387">
    <property type="entry name" value="Cro/C1-type_HTH"/>
</dbReference>
<sequence>MSTAEDVGSLLRAAREDAGLSLTRMAQLTHYSKPYLGLVETGRRPATVDIVVAYERELGPIGDDMLKRRDITHPRVMKLDRPTLTELARSIDSGDPGSLANTPSSRNVDFFLAAKLNQSGADHLREWARAGSSVTLRTNAIAVLSKMAHPEDTGLIIDVLERDEKVRYLSLASEVSKLAQHEWEVCLTVAKDPTKAPEPRKLAKALGKEVMLEKDAESRWCGAHLLTGLVPVLGR</sequence>